<dbReference type="Gene3D" id="1.10.30.10">
    <property type="entry name" value="High mobility group box domain"/>
    <property type="match status" value="1"/>
</dbReference>
<dbReference type="STRING" id="78915.A0A4P9XSS1"/>
<gene>
    <name evidence="7" type="ORF">THASP1DRAFT_14586</name>
</gene>
<feature type="region of interest" description="Disordered" evidence="5">
    <location>
        <begin position="1"/>
        <end position="24"/>
    </location>
</feature>
<dbReference type="PROSITE" id="PS50118">
    <property type="entry name" value="HMG_BOX_2"/>
    <property type="match status" value="1"/>
</dbReference>
<evidence type="ECO:0000256" key="2">
    <source>
        <dbReference type="ARBA" id="ARBA00023242"/>
    </source>
</evidence>
<dbReference type="InterPro" id="IPR050342">
    <property type="entry name" value="HMGB"/>
</dbReference>
<dbReference type="EMBL" id="KZ992533">
    <property type="protein sequence ID" value="RKP09194.1"/>
    <property type="molecule type" value="Genomic_DNA"/>
</dbReference>
<keyword evidence="8" id="KW-1185">Reference proteome</keyword>
<evidence type="ECO:0000313" key="7">
    <source>
        <dbReference type="EMBL" id="RKP09194.1"/>
    </source>
</evidence>
<dbReference type="FunFam" id="1.10.30.10:FF:000016">
    <property type="entry name" value="FACT complex subunit SSRP1"/>
    <property type="match status" value="1"/>
</dbReference>
<dbReference type="Proteomes" id="UP000271241">
    <property type="component" value="Unassembled WGS sequence"/>
</dbReference>
<dbReference type="PANTHER" id="PTHR48112">
    <property type="entry name" value="HIGH MOBILITY GROUP PROTEIN DSP1"/>
    <property type="match status" value="1"/>
</dbReference>
<dbReference type="SMART" id="SM00398">
    <property type="entry name" value="HMG"/>
    <property type="match status" value="1"/>
</dbReference>
<dbReference type="Pfam" id="PF00505">
    <property type="entry name" value="HMG_box"/>
    <property type="match status" value="1"/>
</dbReference>
<dbReference type="GO" id="GO:0003677">
    <property type="term" value="F:DNA binding"/>
    <property type="evidence" value="ECO:0007669"/>
    <property type="project" value="UniProtKB-UniRule"/>
</dbReference>
<keyword evidence="1 4" id="KW-0238">DNA-binding</keyword>
<organism evidence="7 8">
    <name type="scientific">Thamnocephalis sphaerospora</name>
    <dbReference type="NCBI Taxonomy" id="78915"/>
    <lineage>
        <taxon>Eukaryota</taxon>
        <taxon>Fungi</taxon>
        <taxon>Fungi incertae sedis</taxon>
        <taxon>Zoopagomycota</taxon>
        <taxon>Zoopagomycotina</taxon>
        <taxon>Zoopagomycetes</taxon>
        <taxon>Zoopagales</taxon>
        <taxon>Sigmoideomycetaceae</taxon>
        <taxon>Thamnocephalis</taxon>
    </lineage>
</organism>
<dbReference type="InterPro" id="IPR009071">
    <property type="entry name" value="HMG_box_dom"/>
</dbReference>
<keyword evidence="2 4" id="KW-0539">Nucleus</keyword>
<feature type="domain" description="HMG box" evidence="6">
    <location>
        <begin position="22"/>
        <end position="90"/>
    </location>
</feature>
<evidence type="ECO:0000256" key="1">
    <source>
        <dbReference type="ARBA" id="ARBA00023125"/>
    </source>
</evidence>
<evidence type="ECO:0000256" key="3">
    <source>
        <dbReference type="ARBA" id="ARBA00043963"/>
    </source>
</evidence>
<dbReference type="AlphaFoldDB" id="A0A4P9XSS1"/>
<feature type="DNA-binding region" description="HMG box" evidence="4">
    <location>
        <begin position="22"/>
        <end position="90"/>
    </location>
</feature>
<dbReference type="InterPro" id="IPR036910">
    <property type="entry name" value="HMG_box_dom_sf"/>
</dbReference>
<dbReference type="OrthoDB" id="1919336at2759"/>
<evidence type="ECO:0000256" key="5">
    <source>
        <dbReference type="SAM" id="MobiDB-lite"/>
    </source>
</evidence>
<reference evidence="8" key="1">
    <citation type="journal article" date="2018" name="Nat. Microbiol.">
        <title>Leveraging single-cell genomics to expand the fungal tree of life.</title>
        <authorList>
            <person name="Ahrendt S.R."/>
            <person name="Quandt C.A."/>
            <person name="Ciobanu D."/>
            <person name="Clum A."/>
            <person name="Salamov A."/>
            <person name="Andreopoulos B."/>
            <person name="Cheng J.F."/>
            <person name="Woyke T."/>
            <person name="Pelin A."/>
            <person name="Henrissat B."/>
            <person name="Reynolds N.K."/>
            <person name="Benny G.L."/>
            <person name="Smith M.E."/>
            <person name="James T.Y."/>
            <person name="Grigoriev I.V."/>
        </authorList>
    </citation>
    <scope>NUCLEOTIDE SEQUENCE [LARGE SCALE GENOMIC DNA]</scope>
    <source>
        <strain evidence="8">RSA 1356</strain>
    </source>
</reference>
<sequence>MPKEAKPRAARGTRTKKDPNAPKRALSAYMFFATDNRPRVKEENPDAQFGEIGKILGKEWKAMDEKDKKEYFQKAAEDKKRYEREMEEYNS</sequence>
<dbReference type="PRINTS" id="PR00886">
    <property type="entry name" value="HIGHMOBLTY12"/>
</dbReference>
<evidence type="ECO:0000256" key="4">
    <source>
        <dbReference type="PROSITE-ProRule" id="PRU00267"/>
    </source>
</evidence>
<name>A0A4P9XSS1_9FUNG</name>
<dbReference type="SUPFAM" id="SSF47095">
    <property type="entry name" value="HMG-box"/>
    <property type="match status" value="1"/>
</dbReference>
<evidence type="ECO:0000313" key="8">
    <source>
        <dbReference type="Proteomes" id="UP000271241"/>
    </source>
</evidence>
<dbReference type="PANTHER" id="PTHR48112:SF22">
    <property type="entry name" value="MITOCHONDRIAL TRANSCRIPTION FACTOR A, ISOFORM B"/>
    <property type="match status" value="1"/>
</dbReference>
<protein>
    <submittedName>
        <fullName evidence="7">Nhp6bp</fullName>
    </submittedName>
</protein>
<evidence type="ECO:0000259" key="6">
    <source>
        <dbReference type="PROSITE" id="PS50118"/>
    </source>
</evidence>
<dbReference type="CDD" id="cd01390">
    <property type="entry name" value="HMG-box_NHP6-like"/>
    <property type="match status" value="1"/>
</dbReference>
<comment type="similarity">
    <text evidence="3">Belongs to the NHP6 family.</text>
</comment>
<dbReference type="GO" id="GO:0005634">
    <property type="term" value="C:nucleus"/>
    <property type="evidence" value="ECO:0007669"/>
    <property type="project" value="UniProtKB-UniRule"/>
</dbReference>
<proteinExistence type="inferred from homology"/>
<accession>A0A4P9XSS1</accession>